<dbReference type="OrthoDB" id="7355117at2"/>
<keyword evidence="1" id="KW-1133">Transmembrane helix</keyword>
<dbReference type="AlphaFoldDB" id="A0A3A1WMD4"/>
<accession>A0A3A1WMD4</accession>
<protein>
    <submittedName>
        <fullName evidence="3">Pilus assembly protein</fullName>
    </submittedName>
</protein>
<dbReference type="EMBL" id="QYRN01000003">
    <property type="protein sequence ID" value="RIY02011.1"/>
    <property type="molecule type" value="Genomic_DNA"/>
</dbReference>
<sequence>MEQPRRARFLPFLRDRRGAAAVEFAVILPVMLLFYLGTFEASQAIITKRKVTNAAETVGGIVARSSEMDATRMRNVLLISDAIIGSVDGDPPEITVTTVRTDAKGVATVDWSRRGTAEAAAKGTPYRLPDELAGLADAYFVLATVRYAYTPAFDFVGIFGTMEFERRFTFRPRKGTEIAWK</sequence>
<evidence type="ECO:0000313" key="3">
    <source>
        <dbReference type="EMBL" id="RIY02011.1"/>
    </source>
</evidence>
<evidence type="ECO:0000313" key="4">
    <source>
        <dbReference type="Proteomes" id="UP000265750"/>
    </source>
</evidence>
<evidence type="ECO:0000259" key="2">
    <source>
        <dbReference type="Pfam" id="PF07811"/>
    </source>
</evidence>
<dbReference type="InterPro" id="IPR012495">
    <property type="entry name" value="TadE-like_dom"/>
</dbReference>
<dbReference type="Pfam" id="PF07811">
    <property type="entry name" value="TadE"/>
    <property type="match status" value="1"/>
</dbReference>
<name>A0A3A1WMD4_9HYPH</name>
<proteinExistence type="predicted"/>
<comment type="caution">
    <text evidence="3">The sequence shown here is derived from an EMBL/GenBank/DDBJ whole genome shotgun (WGS) entry which is preliminary data.</text>
</comment>
<keyword evidence="1" id="KW-0472">Membrane</keyword>
<organism evidence="3 4">
    <name type="scientific">Aureimonas flava</name>
    <dbReference type="NCBI Taxonomy" id="2320271"/>
    <lineage>
        <taxon>Bacteria</taxon>
        <taxon>Pseudomonadati</taxon>
        <taxon>Pseudomonadota</taxon>
        <taxon>Alphaproteobacteria</taxon>
        <taxon>Hyphomicrobiales</taxon>
        <taxon>Aurantimonadaceae</taxon>
        <taxon>Aureimonas</taxon>
    </lineage>
</organism>
<evidence type="ECO:0000256" key="1">
    <source>
        <dbReference type="SAM" id="Phobius"/>
    </source>
</evidence>
<gene>
    <name evidence="3" type="ORF">D3218_06790</name>
</gene>
<feature type="domain" description="TadE-like" evidence="2">
    <location>
        <begin position="18"/>
        <end position="57"/>
    </location>
</feature>
<feature type="transmembrane region" description="Helical" evidence="1">
    <location>
        <begin position="20"/>
        <end position="39"/>
    </location>
</feature>
<keyword evidence="4" id="KW-1185">Reference proteome</keyword>
<reference evidence="4" key="1">
    <citation type="submission" date="2018-09" db="EMBL/GenBank/DDBJ databases">
        <authorList>
            <person name="Tuo L."/>
        </authorList>
    </citation>
    <scope>NUCLEOTIDE SEQUENCE [LARGE SCALE GENOMIC DNA]</scope>
    <source>
        <strain evidence="4">M2BS4Y-1</strain>
    </source>
</reference>
<keyword evidence="1" id="KW-0812">Transmembrane</keyword>
<dbReference type="Proteomes" id="UP000265750">
    <property type="component" value="Unassembled WGS sequence"/>
</dbReference>